<keyword evidence="2" id="KW-1185">Reference proteome</keyword>
<protein>
    <submittedName>
        <fullName evidence="1">Uncharacterized protein</fullName>
    </submittedName>
</protein>
<organism evidence="1 2">
    <name type="scientific">Teratosphaeria nubilosa</name>
    <dbReference type="NCBI Taxonomy" id="161662"/>
    <lineage>
        <taxon>Eukaryota</taxon>
        <taxon>Fungi</taxon>
        <taxon>Dikarya</taxon>
        <taxon>Ascomycota</taxon>
        <taxon>Pezizomycotina</taxon>
        <taxon>Dothideomycetes</taxon>
        <taxon>Dothideomycetidae</taxon>
        <taxon>Mycosphaerellales</taxon>
        <taxon>Teratosphaeriaceae</taxon>
        <taxon>Teratosphaeria</taxon>
    </lineage>
</organism>
<dbReference type="Proteomes" id="UP000799436">
    <property type="component" value="Unassembled WGS sequence"/>
</dbReference>
<evidence type="ECO:0000313" key="2">
    <source>
        <dbReference type="Proteomes" id="UP000799436"/>
    </source>
</evidence>
<evidence type="ECO:0000313" key="1">
    <source>
        <dbReference type="EMBL" id="KAF2764111.1"/>
    </source>
</evidence>
<dbReference type="AlphaFoldDB" id="A0A6G1KU02"/>
<proteinExistence type="predicted"/>
<reference evidence="1" key="1">
    <citation type="journal article" date="2020" name="Stud. Mycol.">
        <title>101 Dothideomycetes genomes: a test case for predicting lifestyles and emergence of pathogens.</title>
        <authorList>
            <person name="Haridas S."/>
            <person name="Albert R."/>
            <person name="Binder M."/>
            <person name="Bloem J."/>
            <person name="Labutti K."/>
            <person name="Salamov A."/>
            <person name="Andreopoulos B."/>
            <person name="Baker S."/>
            <person name="Barry K."/>
            <person name="Bills G."/>
            <person name="Bluhm B."/>
            <person name="Cannon C."/>
            <person name="Castanera R."/>
            <person name="Culley D."/>
            <person name="Daum C."/>
            <person name="Ezra D."/>
            <person name="Gonzalez J."/>
            <person name="Henrissat B."/>
            <person name="Kuo A."/>
            <person name="Liang C."/>
            <person name="Lipzen A."/>
            <person name="Lutzoni F."/>
            <person name="Magnuson J."/>
            <person name="Mondo S."/>
            <person name="Nolan M."/>
            <person name="Ohm R."/>
            <person name="Pangilinan J."/>
            <person name="Park H.-J."/>
            <person name="Ramirez L."/>
            <person name="Alfaro M."/>
            <person name="Sun H."/>
            <person name="Tritt A."/>
            <person name="Yoshinaga Y."/>
            <person name="Zwiers L.-H."/>
            <person name="Turgeon B."/>
            <person name="Goodwin S."/>
            <person name="Spatafora J."/>
            <person name="Crous P."/>
            <person name="Grigoriev I."/>
        </authorList>
    </citation>
    <scope>NUCLEOTIDE SEQUENCE</scope>
    <source>
        <strain evidence="1">CBS 116005</strain>
    </source>
</reference>
<gene>
    <name evidence="1" type="ORF">EJ03DRAFT_386173</name>
</gene>
<sequence length="163" mass="18816">MDYSRECELSYVDLGEKERFGEFLSKPNRSIRRIGIKKHSTEAYELLRKIKKASNRDMIGLRPPSSIPFDKIADLFDGVEQELSVVAVVDARDHRTHTAKILISRCRDAVNNALHEEHTYHQPSSIRDPLSPDRTYSLQLRLQISSFQIYSRFQQSIASATHE</sequence>
<dbReference type="EMBL" id="ML995939">
    <property type="protein sequence ID" value="KAF2764111.1"/>
    <property type="molecule type" value="Genomic_DNA"/>
</dbReference>
<accession>A0A6G1KU02</accession>
<name>A0A6G1KU02_9PEZI</name>